<dbReference type="SFLD" id="SFLDG01389">
    <property type="entry name" value="menaquinone_synthsis_involved"/>
    <property type="match status" value="1"/>
</dbReference>
<evidence type="ECO:0000256" key="2">
    <source>
        <dbReference type="ARBA" id="ARBA00022691"/>
    </source>
</evidence>
<dbReference type="InterPro" id="IPR007197">
    <property type="entry name" value="rSAM"/>
</dbReference>
<keyword evidence="6" id="KW-0474">Menaquinone biosynthesis</keyword>
<dbReference type="SUPFAM" id="SSF102114">
    <property type="entry name" value="Radical SAM enzymes"/>
    <property type="match status" value="1"/>
</dbReference>
<dbReference type="NCBIfam" id="TIGR00423">
    <property type="entry name" value="CofH family radical SAM protein"/>
    <property type="match status" value="1"/>
</dbReference>
<feature type="domain" description="Radical SAM core" evidence="9">
    <location>
        <begin position="50"/>
        <end position="281"/>
    </location>
</feature>
<evidence type="ECO:0000256" key="8">
    <source>
        <dbReference type="PIRSR" id="PIRSR004762-2"/>
    </source>
</evidence>
<dbReference type="SFLD" id="SFLDG01064">
    <property type="entry name" value="F420__menaquinone_cofactor_bio"/>
    <property type="match status" value="1"/>
</dbReference>
<name>D7CMK3_SYNLT</name>
<dbReference type="SFLD" id="SFLDF00343">
    <property type="entry name" value="aminofutalosine_synthase_(mqnE"/>
    <property type="match status" value="1"/>
</dbReference>
<feature type="binding site" evidence="8">
    <location>
        <position position="286"/>
    </location>
    <ligand>
        <name>(3R)-3-methyl-D-ornithine</name>
        <dbReference type="ChEBI" id="CHEBI:64642"/>
    </ligand>
</feature>
<dbReference type="HOGENOM" id="CLU_040406_1_0_9"/>
<dbReference type="UniPathway" id="UPA00079"/>
<comment type="cofactor">
    <cofactor evidence="6 7">
        <name>[4Fe-4S] cluster</name>
        <dbReference type="ChEBI" id="CHEBI:49883"/>
    </cofactor>
    <text evidence="6 7">Binds 1 [4Fe-4S] cluster. The cluster is coordinated with 3 cysteines and an exchangeable S-adenosyl-L-methionine.</text>
</comment>
<dbReference type="PIRSF" id="PIRSF004762">
    <property type="entry name" value="CHP00423"/>
    <property type="match status" value="1"/>
</dbReference>
<feature type="binding site" evidence="8">
    <location>
        <position position="308"/>
    </location>
    <ligand>
        <name>(3R)-3-methyl-D-ornithine</name>
        <dbReference type="ChEBI" id="CHEBI:64642"/>
    </ligand>
</feature>
<comment type="pathway">
    <text evidence="6">Quinol/quinone metabolism; menaquinone biosynthesis.</text>
</comment>
<dbReference type="AlphaFoldDB" id="D7CMK3"/>
<keyword evidence="3 6" id="KW-0479">Metal-binding</keyword>
<dbReference type="InterPro" id="IPR045567">
    <property type="entry name" value="CofH/MnqC-like_C"/>
</dbReference>
<keyword evidence="2 6" id="KW-0949">S-adenosyl-L-methionine</keyword>
<comment type="function">
    <text evidence="6">Radical SAM enzyme that catalyzes the cyclization of dehypoxanthine futalosine (DHFL) into cyclic dehypoxanthine futalosine (CDHFL), a step in the biosynthesis of menaquinone (MK, vitamin K2).</text>
</comment>
<dbReference type="EMBL" id="CP002048">
    <property type="protein sequence ID" value="ADI01938.1"/>
    <property type="molecule type" value="Genomic_DNA"/>
</dbReference>
<dbReference type="CDD" id="cd01335">
    <property type="entry name" value="Radical_SAM"/>
    <property type="match status" value="1"/>
</dbReference>
<dbReference type="InterPro" id="IPR034405">
    <property type="entry name" value="F420"/>
</dbReference>
<dbReference type="InterPro" id="IPR058240">
    <property type="entry name" value="rSAM_sf"/>
</dbReference>
<dbReference type="GO" id="GO:0016765">
    <property type="term" value="F:transferase activity, transferring alkyl or aryl (other than methyl) groups"/>
    <property type="evidence" value="ECO:0007669"/>
    <property type="project" value="InterPro"/>
</dbReference>
<organism evidence="10 11">
    <name type="scientific">Syntrophothermus lipocalidus (strain DSM 12680 / TGB-C1)</name>
    <dbReference type="NCBI Taxonomy" id="643648"/>
    <lineage>
        <taxon>Bacteria</taxon>
        <taxon>Bacillati</taxon>
        <taxon>Bacillota</taxon>
        <taxon>Clostridia</taxon>
        <taxon>Eubacteriales</taxon>
        <taxon>Syntrophomonadaceae</taxon>
        <taxon>Syntrophothermus</taxon>
    </lineage>
</organism>
<keyword evidence="1 6" id="KW-0004">4Fe-4S</keyword>
<dbReference type="Pfam" id="PF04055">
    <property type="entry name" value="Radical_SAM"/>
    <property type="match status" value="1"/>
</dbReference>
<gene>
    <name evidence="6" type="primary">mqnC</name>
    <name evidence="10" type="ordered locus">Slip_1165</name>
</gene>
<evidence type="ECO:0000259" key="9">
    <source>
        <dbReference type="PROSITE" id="PS51918"/>
    </source>
</evidence>
<dbReference type="GO" id="GO:0046992">
    <property type="term" value="F:oxidoreductase activity, acting on X-H and Y-H to form an X-Y bond"/>
    <property type="evidence" value="ECO:0007669"/>
    <property type="project" value="UniProtKB-UniRule"/>
</dbReference>
<reference evidence="10 11" key="2">
    <citation type="journal article" date="2010" name="Stand. Genomic Sci.">
        <title>Complete genome sequence of Syntrophothermus lipocalidus type strain (TGB-C1).</title>
        <authorList>
            <person name="Djao O.D."/>
            <person name="Zhang X."/>
            <person name="Lucas S."/>
            <person name="Lapidus A."/>
            <person name="Del Rio T.G."/>
            <person name="Nolan M."/>
            <person name="Tice H."/>
            <person name="Cheng J.F."/>
            <person name="Han C."/>
            <person name="Tapia R."/>
            <person name="Goodwin L."/>
            <person name="Pitluck S."/>
            <person name="Liolios K."/>
            <person name="Ivanova N."/>
            <person name="Mavromatis K."/>
            <person name="Mikhailova N."/>
            <person name="Ovchinnikova G."/>
            <person name="Pati A."/>
            <person name="Brambilla E."/>
            <person name="Chen A."/>
            <person name="Palaniappan K."/>
            <person name="Land M."/>
            <person name="Hauser L."/>
            <person name="Chang Y.J."/>
            <person name="Jeffries C.D."/>
            <person name="Rohde M."/>
            <person name="Sikorski J."/>
            <person name="Spring S."/>
            <person name="Goker M."/>
            <person name="Detter J.C."/>
            <person name="Woyke T."/>
            <person name="Bristow J."/>
            <person name="Eisen J.A."/>
            <person name="Markowitz V."/>
            <person name="Hugenholtz P."/>
            <person name="Kyrpides N.C."/>
            <person name="Klenk H.P."/>
        </authorList>
    </citation>
    <scope>NUCLEOTIDE SEQUENCE [LARGE SCALE GENOMIC DNA]</scope>
    <source>
        <strain evidence="11">DSM 12680 / TGB-C1</strain>
    </source>
</reference>
<proteinExistence type="inferred from homology"/>
<dbReference type="GO" id="GO:0009234">
    <property type="term" value="P:menaquinone biosynthetic process"/>
    <property type="evidence" value="ECO:0007669"/>
    <property type="project" value="UniProtKB-UniRule"/>
</dbReference>
<feature type="binding site" evidence="8">
    <location>
        <position position="70"/>
    </location>
    <ligand>
        <name>S-adenosyl-L-methionine</name>
        <dbReference type="ChEBI" id="CHEBI:59789"/>
    </ligand>
</feature>
<dbReference type="InterPro" id="IPR013785">
    <property type="entry name" value="Aldolase_TIM"/>
</dbReference>
<feature type="binding site" evidence="6 7">
    <location>
        <position position="64"/>
    </location>
    <ligand>
        <name>[4Fe-4S] cluster</name>
        <dbReference type="ChEBI" id="CHEBI:49883"/>
        <note>4Fe-4S-S-AdoMet</note>
    </ligand>
</feature>
<dbReference type="Proteomes" id="UP000000378">
    <property type="component" value="Chromosome"/>
</dbReference>
<protein>
    <recommendedName>
        <fullName evidence="6">Cyclic dehypoxanthine futalosine synthase</fullName>
        <shortName evidence="6">Cyclic DHFL synthase</shortName>
        <ecNumber evidence="6">1.21.98.1</ecNumber>
    </recommendedName>
    <alternativeName>
        <fullName evidence="6">Dehypoxanthine futalosine cyclase</fullName>
        <shortName evidence="6">DHFL cyclase</shortName>
    </alternativeName>
    <alternativeName>
        <fullName evidence="6">Menaquinone biosynthetic enzyme MqnC</fullName>
    </alternativeName>
</protein>
<dbReference type="InterPro" id="IPR020050">
    <property type="entry name" value="FO_synthase_su2"/>
</dbReference>
<feature type="binding site" evidence="6 7">
    <location>
        <position position="71"/>
    </location>
    <ligand>
        <name>[4Fe-4S] cluster</name>
        <dbReference type="ChEBI" id="CHEBI:49883"/>
        <note>4Fe-4S-S-AdoMet</note>
    </ligand>
</feature>
<dbReference type="InterPro" id="IPR022431">
    <property type="entry name" value="Cyclic_DHFL_synthase_mqnC"/>
</dbReference>
<dbReference type="NCBIfam" id="TIGR03699">
    <property type="entry name" value="menaquin_MqnC"/>
    <property type="match status" value="1"/>
</dbReference>
<sequence length="357" mass="40333">MNAKNILAELVQGRRMESEEFLFLFHEADLLELAQAAALVRDRLFPDNLVTFIIDRNINYTNICSCGCRFCAFYRSPGAEDGYVITEEELFNKIREALDLGATQVMIQGGLHPDLGIEFFENMFRSIKENFNITVHSLTAPEIAHIAKVSGLTTRETLKRLAAAGLDSLPGGGAEVLHDEIRSYISPNKIKTKEWLRIMEEAHETGLKTTATMMMGSIDGPEHRLAHLEAVRSLQDRTGGFRAFILWTYQPGNNELMGQKVTSSEYLRTLALSRLYLDNIEHIQGSWVTQGEQIGQLSIFFGADDLGSIMIEENVVKATGLCYRMSRERMIELIRKTGKTPALRDTEYKILQVYDEL</sequence>
<evidence type="ECO:0000256" key="1">
    <source>
        <dbReference type="ARBA" id="ARBA00022485"/>
    </source>
</evidence>
<keyword evidence="11" id="KW-1185">Reference proteome</keyword>
<dbReference type="STRING" id="643648.Slip_1165"/>
<dbReference type="PANTHER" id="PTHR43076:SF1">
    <property type="entry name" value="LIPOYL SYNTHASE 2"/>
    <property type="match status" value="1"/>
</dbReference>
<evidence type="ECO:0000256" key="4">
    <source>
        <dbReference type="ARBA" id="ARBA00023004"/>
    </source>
</evidence>
<evidence type="ECO:0000256" key="7">
    <source>
        <dbReference type="PIRSR" id="PIRSR004762-1"/>
    </source>
</evidence>
<dbReference type="HAMAP" id="MF_00992">
    <property type="entry name" value="MqnC"/>
    <property type="match status" value="1"/>
</dbReference>
<keyword evidence="6" id="KW-0560">Oxidoreductase</keyword>
<evidence type="ECO:0000256" key="5">
    <source>
        <dbReference type="ARBA" id="ARBA00023014"/>
    </source>
</evidence>
<dbReference type="EC" id="1.21.98.1" evidence="6"/>
<dbReference type="PROSITE" id="PS51918">
    <property type="entry name" value="RADICAL_SAM"/>
    <property type="match status" value="1"/>
</dbReference>
<dbReference type="Pfam" id="PF19288">
    <property type="entry name" value="CofH_C"/>
    <property type="match status" value="1"/>
</dbReference>
<dbReference type="GO" id="GO:0005506">
    <property type="term" value="F:iron ion binding"/>
    <property type="evidence" value="ECO:0007669"/>
    <property type="project" value="UniProtKB-UniRule"/>
</dbReference>
<evidence type="ECO:0000256" key="6">
    <source>
        <dbReference type="HAMAP-Rule" id="MF_00992"/>
    </source>
</evidence>
<comment type="catalytic activity">
    <reaction evidence="6">
        <text>dehypoxanthine futalosine + S-adenosyl-L-methionine = cyclic dehypoxanthinylfutalosinate + 5'-deoxyadenosine + L-methionine + H(+)</text>
        <dbReference type="Rhea" id="RHEA:33083"/>
        <dbReference type="ChEBI" id="CHEBI:15378"/>
        <dbReference type="ChEBI" id="CHEBI:17319"/>
        <dbReference type="ChEBI" id="CHEBI:57844"/>
        <dbReference type="ChEBI" id="CHEBI:58864"/>
        <dbReference type="ChEBI" id="CHEBI:59789"/>
        <dbReference type="ChEBI" id="CHEBI:64270"/>
        <dbReference type="EC" id="1.21.98.1"/>
    </reaction>
</comment>
<dbReference type="SFLD" id="SFLDS00029">
    <property type="entry name" value="Radical_SAM"/>
    <property type="match status" value="1"/>
</dbReference>
<evidence type="ECO:0000256" key="3">
    <source>
        <dbReference type="ARBA" id="ARBA00022723"/>
    </source>
</evidence>
<accession>D7CMK3</accession>
<feature type="binding site" evidence="8">
    <location>
        <position position="175"/>
    </location>
    <ligand>
        <name>S-adenosyl-L-methionine</name>
        <dbReference type="ChEBI" id="CHEBI:59789"/>
    </ligand>
</feature>
<evidence type="ECO:0000313" key="10">
    <source>
        <dbReference type="EMBL" id="ADI01938.1"/>
    </source>
</evidence>
<keyword evidence="5 6" id="KW-0411">Iron-sulfur</keyword>
<evidence type="ECO:0000313" key="11">
    <source>
        <dbReference type="Proteomes" id="UP000000378"/>
    </source>
</evidence>
<dbReference type="RefSeq" id="WP_013175340.1">
    <property type="nucleotide sequence ID" value="NC_014220.1"/>
</dbReference>
<dbReference type="SFLD" id="SFLDF00342">
    <property type="entry name" value="cyclic_dehypoxanthine_futalosi"/>
    <property type="match status" value="1"/>
</dbReference>
<dbReference type="PANTHER" id="PTHR43076">
    <property type="entry name" value="FO SYNTHASE (COFH)"/>
    <property type="match status" value="1"/>
</dbReference>
<feature type="binding site" evidence="6 7">
    <location>
        <position position="68"/>
    </location>
    <ligand>
        <name>[4Fe-4S] cluster</name>
        <dbReference type="ChEBI" id="CHEBI:49883"/>
        <note>4Fe-4S-S-AdoMet</note>
    </ligand>
</feature>
<dbReference type="GO" id="GO:0051539">
    <property type="term" value="F:4 iron, 4 sulfur cluster binding"/>
    <property type="evidence" value="ECO:0007669"/>
    <property type="project" value="UniProtKB-KW"/>
</dbReference>
<comment type="similarity">
    <text evidence="6">Belongs to the radical SAM superfamily. MqnC family.</text>
</comment>
<dbReference type="GO" id="GO:0044689">
    <property type="term" value="F:7,8-didemethyl-8-hydroxy-5-deazariboflavin synthase activity"/>
    <property type="evidence" value="ECO:0007669"/>
    <property type="project" value="TreeGrafter"/>
</dbReference>
<reference evidence="11" key="1">
    <citation type="journal article" date="2010" name="Stand. Genomic Sci.">
        <title>Complete genome sequence of Syntrophothermus lipocalidus type strain (TGB-C1T).</title>
        <authorList>
            <consortium name="US DOE Joint Genome Institute (JGI-PGF)"/>
            <person name="Djao O."/>
            <person name="Zhang X."/>
            <person name="Lucas S."/>
            <person name="Lapidus A."/>
            <person name="Glavina Del Rio T."/>
            <person name="Nolan M."/>
            <person name="Tice H."/>
            <person name="Cheng J."/>
            <person name="Han C."/>
            <person name="Tapia R."/>
            <person name="Goodwin L."/>
            <person name="Pitluck S."/>
            <person name="Liolios K."/>
            <person name="Ivanova N."/>
            <person name="Mavromatis K."/>
            <person name="Mikhailova N."/>
            <person name="Ovchinnikova G."/>
            <person name="Pati A."/>
            <person name="Brambilla E."/>
            <person name="Chen A."/>
            <person name="Palaniappan K."/>
            <person name="Land M."/>
            <person name="Hauser L."/>
            <person name="Chang Y."/>
            <person name="Jeffries C."/>
            <person name="Rohde M."/>
            <person name="Sikorski J."/>
            <person name="Spring S."/>
            <person name="Goker M."/>
            <person name="Detter J."/>
            <person name="Woyke T."/>
            <person name="Bristow J."/>
            <person name="Eisen J."/>
            <person name="Markowitz V."/>
            <person name="Hugenholtz P."/>
            <person name="Kyrpides N."/>
            <person name="Klenk H."/>
        </authorList>
    </citation>
    <scope>NUCLEOTIDE SEQUENCE [LARGE SCALE GENOMIC DNA]</scope>
    <source>
        <strain evidence="11">DSM 12680 / TGB-C1</strain>
    </source>
</reference>
<keyword evidence="4 6" id="KW-0408">Iron</keyword>
<dbReference type="KEGG" id="slp:Slip_1165"/>
<dbReference type="Gene3D" id="3.20.20.70">
    <property type="entry name" value="Aldolase class I"/>
    <property type="match status" value="1"/>
</dbReference>
<dbReference type="eggNOG" id="COG1060">
    <property type="taxonomic scope" value="Bacteria"/>
</dbReference>